<dbReference type="PANTHER" id="PTHR12317:SF0">
    <property type="entry name" value="ACYLTRANSFERASE"/>
    <property type="match status" value="1"/>
</dbReference>
<evidence type="ECO:0000256" key="5">
    <source>
        <dbReference type="ARBA" id="ARBA00013244"/>
    </source>
</evidence>
<keyword evidence="9" id="KW-0319">Glycerol metabolism</keyword>
<keyword evidence="10 16" id="KW-0256">Endoplasmic reticulum</keyword>
<keyword evidence="8 16" id="KW-0812">Transmembrane</keyword>
<evidence type="ECO:0000256" key="8">
    <source>
        <dbReference type="ARBA" id="ARBA00022692"/>
    </source>
</evidence>
<evidence type="ECO:0000256" key="1">
    <source>
        <dbReference type="ARBA" id="ARBA00004477"/>
    </source>
</evidence>
<evidence type="ECO:0000256" key="6">
    <source>
        <dbReference type="ARBA" id="ARBA00022516"/>
    </source>
</evidence>
<dbReference type="EC" id="2.3.1.20" evidence="5 16"/>
<dbReference type="EMBL" id="CCBQ010000045">
    <property type="protein sequence ID" value="CDO95834.1"/>
    <property type="molecule type" value="Genomic_DNA"/>
</dbReference>
<dbReference type="Pfam" id="PF03982">
    <property type="entry name" value="DAGAT"/>
    <property type="match status" value="2"/>
</dbReference>
<comment type="catalytic activity">
    <reaction evidence="15 16">
        <text>an acyl-CoA + a 1,2-diacyl-sn-glycerol = a triacyl-sn-glycerol + CoA</text>
        <dbReference type="Rhea" id="RHEA:10868"/>
        <dbReference type="ChEBI" id="CHEBI:17815"/>
        <dbReference type="ChEBI" id="CHEBI:57287"/>
        <dbReference type="ChEBI" id="CHEBI:58342"/>
        <dbReference type="ChEBI" id="CHEBI:64615"/>
        <dbReference type="EC" id="2.3.1.20"/>
    </reaction>
</comment>
<name>A0A0A8LAB7_9SACH</name>
<evidence type="ECO:0000256" key="2">
    <source>
        <dbReference type="ARBA" id="ARBA00004771"/>
    </source>
</evidence>
<comment type="pathway">
    <text evidence="2 16">Glycerolipid metabolism; triacylglycerol biosynthesis.</text>
</comment>
<dbReference type="PANTHER" id="PTHR12317">
    <property type="entry name" value="DIACYLGLYCEROL O-ACYLTRANSFERASE"/>
    <property type="match status" value="1"/>
</dbReference>
<comment type="function">
    <text evidence="16">Catalyzes the terminal and only committed step in triacylglycerol synthesis by using diacylglycerol and fatty acyl CoA as substrates.</text>
</comment>
<dbReference type="GO" id="GO:0006071">
    <property type="term" value="P:glycerol metabolic process"/>
    <property type="evidence" value="ECO:0007669"/>
    <property type="project" value="UniProtKB-UniRule"/>
</dbReference>
<evidence type="ECO:0000313" key="19">
    <source>
        <dbReference type="Proteomes" id="UP000031516"/>
    </source>
</evidence>
<dbReference type="GO" id="GO:0019432">
    <property type="term" value="P:triglyceride biosynthetic process"/>
    <property type="evidence" value="ECO:0007669"/>
    <property type="project" value="UniProtKB-UniRule"/>
</dbReference>
<keyword evidence="12 16" id="KW-0443">Lipid metabolism</keyword>
<comment type="pathway">
    <text evidence="3">Lipid metabolism.</text>
</comment>
<organism evidence="18 19">
    <name type="scientific">Kluyveromyces dobzhanskii CBS 2104</name>
    <dbReference type="NCBI Taxonomy" id="1427455"/>
    <lineage>
        <taxon>Eukaryota</taxon>
        <taxon>Fungi</taxon>
        <taxon>Dikarya</taxon>
        <taxon>Ascomycota</taxon>
        <taxon>Saccharomycotina</taxon>
        <taxon>Saccharomycetes</taxon>
        <taxon>Saccharomycetales</taxon>
        <taxon>Saccharomycetaceae</taxon>
        <taxon>Kluyveromyces</taxon>
    </lineage>
</organism>
<evidence type="ECO:0000313" key="18">
    <source>
        <dbReference type="EMBL" id="CDO95834.1"/>
    </source>
</evidence>
<dbReference type="CDD" id="cd07987">
    <property type="entry name" value="LPLAT_MGAT-like"/>
    <property type="match status" value="1"/>
</dbReference>
<evidence type="ECO:0000256" key="14">
    <source>
        <dbReference type="ARBA" id="ARBA00023315"/>
    </source>
</evidence>
<keyword evidence="13 16" id="KW-0472">Membrane</keyword>
<protein>
    <recommendedName>
        <fullName evidence="5 16">Diacylglycerol O-acyltransferase</fullName>
        <ecNumber evidence="5 16">2.3.1.20</ecNumber>
    </recommendedName>
</protein>
<dbReference type="Proteomes" id="UP000031516">
    <property type="component" value="Unassembled WGS sequence"/>
</dbReference>
<evidence type="ECO:0000256" key="17">
    <source>
        <dbReference type="SAM" id="MobiDB-lite"/>
    </source>
</evidence>
<comment type="caution">
    <text evidence="16">Lacks conserved residue(s) required for the propagation of feature annotation.</text>
</comment>
<evidence type="ECO:0000256" key="11">
    <source>
        <dbReference type="ARBA" id="ARBA00022989"/>
    </source>
</evidence>
<evidence type="ECO:0000256" key="7">
    <source>
        <dbReference type="ARBA" id="ARBA00022679"/>
    </source>
</evidence>
<comment type="caution">
    <text evidence="18">The sequence shown here is derived from an EMBL/GenBank/DDBJ whole genome shotgun (WGS) entry which is preliminary data.</text>
</comment>
<gene>
    <name evidence="18" type="ORF">KLDO_g4060</name>
</gene>
<keyword evidence="19" id="KW-1185">Reference proteome</keyword>
<feature type="transmembrane region" description="Helical" evidence="16">
    <location>
        <begin position="55"/>
        <end position="82"/>
    </location>
</feature>
<dbReference type="AlphaFoldDB" id="A0A0A8LAB7"/>
<dbReference type="OrthoDB" id="264532at2759"/>
<sequence length="412" mass="47804">MSSDHIKQRSNKKSDKSIDRRVSDEVDVGRFSKDKKPEFCSINTPVDRRLQTLVVAWHTGSIVIMITISLFVLVNPFMWWFVIPYAIYYFTDRTASNGNVVKRYSNFFRSLPMWNYYRDYFPINLHRTTVLEPTFTRIDDQELETEASEPGYLDSSQPFSPSKWWNPFRERTETVKPTGPRYIFGYHPHGVAAFGVFGAFATEGCNWSKLFPGIPICLLTLLNQFQIPVYRDYLLALGITSVTRKNAMKVLEKNYSIAIVIGGASESLLSQVGSTDVILNKRKGFVKLALQTGNVNLVPVYAFGETDCYKIFELKDNTKLGRMQIWLKETFSFTIPLFFARGVFNYDFGLLPYRQPLDVVIGRPIYIKEKIEHPTIEQIDHYHVLYIKELRRIFDDNKAKFNHQEKTLNIVQ</sequence>
<evidence type="ECO:0000256" key="16">
    <source>
        <dbReference type="RuleBase" id="RU367023"/>
    </source>
</evidence>
<evidence type="ECO:0000256" key="3">
    <source>
        <dbReference type="ARBA" id="ARBA00005189"/>
    </source>
</evidence>
<keyword evidence="7" id="KW-0808">Transferase</keyword>
<evidence type="ECO:0000256" key="13">
    <source>
        <dbReference type="ARBA" id="ARBA00023136"/>
    </source>
</evidence>
<accession>A0A0A8LAB7</accession>
<feature type="region of interest" description="Disordered" evidence="17">
    <location>
        <begin position="1"/>
        <end position="25"/>
    </location>
</feature>
<dbReference type="GO" id="GO:0004144">
    <property type="term" value="F:diacylglycerol O-acyltransferase activity"/>
    <property type="evidence" value="ECO:0007669"/>
    <property type="project" value="UniProtKB-UniRule"/>
</dbReference>
<dbReference type="UniPathway" id="UPA00282"/>
<dbReference type="InterPro" id="IPR007130">
    <property type="entry name" value="DAGAT"/>
</dbReference>
<evidence type="ECO:0000256" key="15">
    <source>
        <dbReference type="ARBA" id="ARBA00048109"/>
    </source>
</evidence>
<keyword evidence="14 16" id="KW-0012">Acyltransferase</keyword>
<keyword evidence="6 16" id="KW-0444">Lipid biosynthesis</keyword>
<dbReference type="GO" id="GO:0005789">
    <property type="term" value="C:endoplasmic reticulum membrane"/>
    <property type="evidence" value="ECO:0007669"/>
    <property type="project" value="UniProtKB-SubCell"/>
</dbReference>
<evidence type="ECO:0000256" key="9">
    <source>
        <dbReference type="ARBA" id="ARBA00022798"/>
    </source>
</evidence>
<evidence type="ECO:0000256" key="4">
    <source>
        <dbReference type="ARBA" id="ARBA00005420"/>
    </source>
</evidence>
<keyword evidence="11 16" id="KW-1133">Transmembrane helix</keyword>
<comment type="subcellular location">
    <subcellularLocation>
        <location evidence="1 16">Endoplasmic reticulum membrane</location>
        <topology evidence="1 16">Multi-pass membrane protein</topology>
    </subcellularLocation>
</comment>
<comment type="similarity">
    <text evidence="4 16">Belongs to the diacylglycerol acyltransferase family.</text>
</comment>
<reference evidence="18 19" key="1">
    <citation type="submission" date="2014-03" db="EMBL/GenBank/DDBJ databases">
        <title>The genome of Kluyveromyces dobzhanskii.</title>
        <authorList>
            <person name="Nystedt B."/>
            <person name="Astrom S."/>
        </authorList>
    </citation>
    <scope>NUCLEOTIDE SEQUENCE [LARGE SCALE GENOMIC DNA]</scope>
    <source>
        <strain evidence="18 19">CBS 2104</strain>
    </source>
</reference>
<evidence type="ECO:0000256" key="12">
    <source>
        <dbReference type="ARBA" id="ARBA00023098"/>
    </source>
</evidence>
<evidence type="ECO:0000256" key="10">
    <source>
        <dbReference type="ARBA" id="ARBA00022824"/>
    </source>
</evidence>
<proteinExistence type="inferred from homology"/>